<dbReference type="Gene3D" id="3.40.50.1820">
    <property type="entry name" value="alpha/beta hydrolase"/>
    <property type="match status" value="1"/>
</dbReference>
<evidence type="ECO:0000313" key="2">
    <source>
        <dbReference type="Proteomes" id="UP001271274"/>
    </source>
</evidence>
<dbReference type="RefSeq" id="WP_244172666.1">
    <property type="nucleotide sequence ID" value="NZ_JARAYT010000044.1"/>
</dbReference>
<name>A0ABU4NHN3_9ACTN</name>
<dbReference type="PANTHER" id="PTHR11440">
    <property type="entry name" value="LECITHIN-CHOLESTEROL ACYLTRANSFERASE-RELATED"/>
    <property type="match status" value="1"/>
</dbReference>
<dbReference type="EMBL" id="JARAYU010000007">
    <property type="protein sequence ID" value="MDX3702279.1"/>
    <property type="molecule type" value="Genomic_DNA"/>
</dbReference>
<evidence type="ECO:0008006" key="3">
    <source>
        <dbReference type="Google" id="ProtNLM"/>
    </source>
</evidence>
<reference evidence="1 2" key="1">
    <citation type="journal article" date="2023" name="Microb. Genom.">
        <title>Mesoterricola silvestris gen. nov., sp. nov., Mesoterricola sediminis sp. nov., Geothrix oryzae sp. nov., Geothrix edaphica sp. nov., Geothrix rubra sp. nov., and Geothrix limicola sp. nov., six novel members of Acidobacteriota isolated from soils.</title>
        <authorList>
            <person name="Weisberg A.J."/>
            <person name="Pearce E."/>
            <person name="Kramer C.G."/>
            <person name="Chang J.H."/>
            <person name="Clarke C.R."/>
        </authorList>
    </citation>
    <scope>NUCLEOTIDE SEQUENCE [LARGE SCALE GENOMIC DNA]</scope>
    <source>
        <strain evidence="1 2">ID09-01A</strain>
    </source>
</reference>
<proteinExistence type="predicted"/>
<dbReference type="SUPFAM" id="SSF53474">
    <property type="entry name" value="alpha/beta-Hydrolases"/>
    <property type="match status" value="1"/>
</dbReference>
<accession>A0ABU4NHN3</accession>
<dbReference type="InterPro" id="IPR029058">
    <property type="entry name" value="AB_hydrolase_fold"/>
</dbReference>
<dbReference type="InterPro" id="IPR003386">
    <property type="entry name" value="LACT/PDAT_acylTrfase"/>
</dbReference>
<keyword evidence="2" id="KW-1185">Reference proteome</keyword>
<comment type="caution">
    <text evidence="1">The sequence shown here is derived from an EMBL/GenBank/DDBJ whole genome shotgun (WGS) entry which is preliminary data.</text>
</comment>
<evidence type="ECO:0000313" key="1">
    <source>
        <dbReference type="EMBL" id="MDX3702279.1"/>
    </source>
</evidence>
<sequence length="460" mass="49231">MMPPTDLVVVLPGIMGSTLRSSDGLVWAPSAGSVLRAVKSFGRSVTRLQLPEGIGDEHPEDGVHPVALMPDLHALPGIWTPVKGYDLLLKRLRSLGYREATDSADAPPGNLLPVPYDWRLSNRWNGQHLASIVEPALERWRAQGGPYANAQLVFVCHSMGGLVARWYIERCGGADITRKLITLGTPYRGAAKALKQLVNGVHHGIGPLALDLTAFARSLPSLHQLLPEYACIEHAGTLAKTTEINVPDLDTKRVADAMRFHTAVSEAEASRPASLAATHAIVGIQQSTPATVRLDSGRVVPVDTYRAENLFGDSTVPIVGACRSDVPMDSNTLRRVPDKHGNIQRNPAALDEIEGILTARDIAVRAPQTLHLRVDLPELITAGDDLPVQITAIDGPRQSARLTVTDETGQLVEARVVMADQTPTDVTIDGLPPGAYTIDVAGPSSNSPIAPVSSDVLIWG</sequence>
<protein>
    <recommendedName>
        <fullName evidence="3">Lecithin:cholesterol acyltransferase</fullName>
    </recommendedName>
</protein>
<dbReference type="Proteomes" id="UP001271274">
    <property type="component" value="Unassembled WGS sequence"/>
</dbReference>
<dbReference type="Pfam" id="PF02450">
    <property type="entry name" value="LCAT"/>
    <property type="match status" value="1"/>
</dbReference>
<gene>
    <name evidence="1" type="ORF">PV662_21360</name>
</gene>
<organism evidence="1 2">
    <name type="scientific">Streptomyces europaeiscabiei</name>
    <dbReference type="NCBI Taxonomy" id="146819"/>
    <lineage>
        <taxon>Bacteria</taxon>
        <taxon>Bacillati</taxon>
        <taxon>Actinomycetota</taxon>
        <taxon>Actinomycetes</taxon>
        <taxon>Kitasatosporales</taxon>
        <taxon>Streptomycetaceae</taxon>
        <taxon>Streptomyces</taxon>
    </lineage>
</organism>